<protein>
    <recommendedName>
        <fullName evidence="3">Sulfotransferase</fullName>
    </recommendedName>
</protein>
<dbReference type="Proteomes" id="UP001590951">
    <property type="component" value="Unassembled WGS sequence"/>
</dbReference>
<name>A0ABR4B9S7_9LECA</name>
<accession>A0ABR4B9S7</accession>
<evidence type="ECO:0000313" key="2">
    <source>
        <dbReference type="Proteomes" id="UP001590951"/>
    </source>
</evidence>
<dbReference type="EMBL" id="JBHFEH010000014">
    <property type="protein sequence ID" value="KAL2054607.1"/>
    <property type="molecule type" value="Genomic_DNA"/>
</dbReference>
<evidence type="ECO:0000313" key="1">
    <source>
        <dbReference type="EMBL" id="KAL2054607.1"/>
    </source>
</evidence>
<dbReference type="InterPro" id="IPR027417">
    <property type="entry name" value="P-loop_NTPase"/>
</dbReference>
<organism evidence="1 2">
    <name type="scientific">Lepraria finkii</name>
    <dbReference type="NCBI Taxonomy" id="1340010"/>
    <lineage>
        <taxon>Eukaryota</taxon>
        <taxon>Fungi</taxon>
        <taxon>Dikarya</taxon>
        <taxon>Ascomycota</taxon>
        <taxon>Pezizomycotina</taxon>
        <taxon>Lecanoromycetes</taxon>
        <taxon>OSLEUM clade</taxon>
        <taxon>Lecanoromycetidae</taxon>
        <taxon>Lecanorales</taxon>
        <taxon>Lecanorineae</taxon>
        <taxon>Stereocaulaceae</taxon>
        <taxon>Lepraria</taxon>
    </lineage>
</organism>
<dbReference type="InterPro" id="IPR040632">
    <property type="entry name" value="Sulfotransfer_4"/>
</dbReference>
<dbReference type="Gene3D" id="3.40.50.300">
    <property type="entry name" value="P-loop containing nucleotide triphosphate hydrolases"/>
    <property type="match status" value="1"/>
</dbReference>
<sequence>MAQPTIFHDYICVETDVDRRRYGSRIVPMEVLCLGLPRTGTDSLRRALKMLGINDVYHGLPAFFENPRDCEMWYQAHEAKYEGEGKVFVREDFKMLLGHWSQITFAAFSQKSSSRSIRRRKLFRKRGRRRYGISAYDPSLAG</sequence>
<gene>
    <name evidence="1" type="ORF">ABVK25_004910</name>
</gene>
<proteinExistence type="predicted"/>
<dbReference type="Pfam" id="PF17784">
    <property type="entry name" value="Sulfotransfer_4"/>
    <property type="match status" value="1"/>
</dbReference>
<keyword evidence="2" id="KW-1185">Reference proteome</keyword>
<evidence type="ECO:0008006" key="3">
    <source>
        <dbReference type="Google" id="ProtNLM"/>
    </source>
</evidence>
<reference evidence="1 2" key="1">
    <citation type="submission" date="2024-09" db="EMBL/GenBank/DDBJ databases">
        <title>Rethinking Asexuality: The Enigmatic Case of Functional Sexual Genes in Lepraria (Stereocaulaceae).</title>
        <authorList>
            <person name="Doellman M."/>
            <person name="Sun Y."/>
            <person name="Barcenas-Pena A."/>
            <person name="Lumbsch H.T."/>
            <person name="Grewe F."/>
        </authorList>
    </citation>
    <scope>NUCLEOTIDE SEQUENCE [LARGE SCALE GENOMIC DNA]</scope>
    <source>
        <strain evidence="1 2">Grewe 0041</strain>
    </source>
</reference>
<comment type="caution">
    <text evidence="1">The sequence shown here is derived from an EMBL/GenBank/DDBJ whole genome shotgun (WGS) entry which is preliminary data.</text>
</comment>